<evidence type="ECO:0000313" key="4">
    <source>
        <dbReference type="Proteomes" id="UP001596233"/>
    </source>
</evidence>
<dbReference type="Proteomes" id="UP001596233">
    <property type="component" value="Unassembled WGS sequence"/>
</dbReference>
<dbReference type="RefSeq" id="WP_379229737.1">
    <property type="nucleotide sequence ID" value="NZ_JBHSTE010000001.1"/>
</dbReference>
<name>A0ABW1UZE4_9BACL</name>
<evidence type="ECO:0000259" key="2">
    <source>
        <dbReference type="Pfam" id="PF00589"/>
    </source>
</evidence>
<organism evidence="3 4">
    <name type="scientific">Paenibacillus septentrionalis</name>
    <dbReference type="NCBI Taxonomy" id="429342"/>
    <lineage>
        <taxon>Bacteria</taxon>
        <taxon>Bacillati</taxon>
        <taxon>Bacillota</taxon>
        <taxon>Bacilli</taxon>
        <taxon>Bacillales</taxon>
        <taxon>Paenibacillaceae</taxon>
        <taxon>Paenibacillus</taxon>
    </lineage>
</organism>
<dbReference type="InterPro" id="IPR002104">
    <property type="entry name" value="Integrase_catalytic"/>
</dbReference>
<dbReference type="SUPFAM" id="SSF56349">
    <property type="entry name" value="DNA breaking-rejoining enzymes"/>
    <property type="match status" value="1"/>
</dbReference>
<dbReference type="EMBL" id="JBHSTE010000001">
    <property type="protein sequence ID" value="MFC6330991.1"/>
    <property type="molecule type" value="Genomic_DNA"/>
</dbReference>
<dbReference type="InterPro" id="IPR013762">
    <property type="entry name" value="Integrase-like_cat_sf"/>
</dbReference>
<dbReference type="Pfam" id="PF00589">
    <property type="entry name" value="Phage_integrase"/>
    <property type="match status" value="1"/>
</dbReference>
<reference evidence="4" key="1">
    <citation type="journal article" date="2019" name="Int. J. Syst. Evol. Microbiol.">
        <title>The Global Catalogue of Microorganisms (GCM) 10K type strain sequencing project: providing services to taxonomists for standard genome sequencing and annotation.</title>
        <authorList>
            <consortium name="The Broad Institute Genomics Platform"/>
            <consortium name="The Broad Institute Genome Sequencing Center for Infectious Disease"/>
            <person name="Wu L."/>
            <person name="Ma J."/>
        </authorList>
    </citation>
    <scope>NUCLEOTIDE SEQUENCE [LARGE SCALE GENOMIC DNA]</scope>
    <source>
        <strain evidence="4">PCU 280</strain>
    </source>
</reference>
<comment type="caution">
    <text evidence="3">The sequence shown here is derived from an EMBL/GenBank/DDBJ whole genome shotgun (WGS) entry which is preliminary data.</text>
</comment>
<evidence type="ECO:0000313" key="3">
    <source>
        <dbReference type="EMBL" id="MFC6330991.1"/>
    </source>
</evidence>
<protein>
    <submittedName>
        <fullName evidence="3">Tyrosine-type recombinase/integrase</fullName>
    </submittedName>
</protein>
<accession>A0ABW1UZE4</accession>
<feature type="domain" description="Tyr recombinase" evidence="2">
    <location>
        <begin position="138"/>
        <end position="303"/>
    </location>
</feature>
<proteinExistence type="predicted"/>
<gene>
    <name evidence="3" type="ORF">ACFP56_00015</name>
</gene>
<keyword evidence="1" id="KW-0233">DNA recombination</keyword>
<evidence type="ECO:0000256" key="1">
    <source>
        <dbReference type="ARBA" id="ARBA00023172"/>
    </source>
</evidence>
<keyword evidence="4" id="KW-1185">Reference proteome</keyword>
<sequence>MKIQEIMNLVNNFGNGLTKSKYDMYIPKIRDYFVPYLIKKKSESDLENVLKYEITRNDIIQSTLYYIEKNTNVRSKSAIDDFLIVLNRFFDEEIYINYPNQNLISIRPFTSLSKEIEKIAESRGMHLNPRQSRPEINEDQANYIINHLMNDKEETFTKMQYKLLIQFYLLYGFSFDNIKRIEVTDYHLDERKLEITYQNQPKRLLQIEIPYKLHKYIEKYIEMRNNFNFSSSFLFVTTNGGQISYNFIKGYLDKIRSDYLILNPDEKEMINSFTQTGLAKYAIIKMIRKGVNQSIISDLTGFQIDTYIYCQQKVDELLELNRNRYVNHMLRDMSLYDQFN</sequence>
<dbReference type="Gene3D" id="1.10.443.10">
    <property type="entry name" value="Intergrase catalytic core"/>
    <property type="match status" value="1"/>
</dbReference>
<dbReference type="InterPro" id="IPR011010">
    <property type="entry name" value="DNA_brk_join_enz"/>
</dbReference>